<feature type="signal peptide" evidence="1">
    <location>
        <begin position="1"/>
        <end position="22"/>
    </location>
</feature>
<protein>
    <recommendedName>
        <fullName evidence="4">DUF922 domain-containing protein</fullName>
    </recommendedName>
</protein>
<accession>A0A9D1SAE9</accession>
<evidence type="ECO:0000313" key="3">
    <source>
        <dbReference type="Proteomes" id="UP000824107"/>
    </source>
</evidence>
<proteinExistence type="predicted"/>
<keyword evidence="1" id="KW-0732">Signal</keyword>
<sequence length="248" mass="28569">MKRWLLPAAAFCWVCGGGCAGAWSYGEFISCDAINPMPKITFKSSYGKLVHDLSQPLSTVNQNAHAQKEPGWLTVGYATRSLSSSIWVKAKVKKIDDYTTCVLPDEVEVFLGYQKPMIYVAKEYKDDLCKFSVVIRHEQVHQRINKLALDYFLPLADKALRNAIADVKGIKVPSPEQSQQGVEMLYKYYQFRLQPILDEMIRAVDAEQAKLDTLTSYKMQWDMCEKFKERQERDKYLKEMEEKLKAEL</sequence>
<reference evidence="2" key="1">
    <citation type="submission" date="2020-10" db="EMBL/GenBank/DDBJ databases">
        <authorList>
            <person name="Gilroy R."/>
        </authorList>
    </citation>
    <scope>NUCLEOTIDE SEQUENCE</scope>
    <source>
        <strain evidence="2">ChiW3-316</strain>
    </source>
</reference>
<name>A0A9D1SAE9_9PROT</name>
<organism evidence="2 3">
    <name type="scientific">Candidatus Scatocola faecipullorum</name>
    <dbReference type="NCBI Taxonomy" id="2840917"/>
    <lineage>
        <taxon>Bacteria</taxon>
        <taxon>Pseudomonadati</taxon>
        <taxon>Pseudomonadota</taxon>
        <taxon>Alphaproteobacteria</taxon>
        <taxon>Rhodospirillales</taxon>
        <taxon>Rhodospirillaceae</taxon>
        <taxon>Rhodospirillaceae incertae sedis</taxon>
        <taxon>Candidatus Scatocola</taxon>
    </lineage>
</organism>
<dbReference type="EMBL" id="DVNC01000002">
    <property type="protein sequence ID" value="HIU52477.1"/>
    <property type="molecule type" value="Genomic_DNA"/>
</dbReference>
<dbReference type="Proteomes" id="UP000824107">
    <property type="component" value="Unassembled WGS sequence"/>
</dbReference>
<evidence type="ECO:0000313" key="2">
    <source>
        <dbReference type="EMBL" id="HIU52477.1"/>
    </source>
</evidence>
<gene>
    <name evidence="2" type="ORF">IAD20_00160</name>
</gene>
<reference evidence="2" key="2">
    <citation type="journal article" date="2021" name="PeerJ">
        <title>Extensive microbial diversity within the chicken gut microbiome revealed by metagenomics and culture.</title>
        <authorList>
            <person name="Gilroy R."/>
            <person name="Ravi A."/>
            <person name="Getino M."/>
            <person name="Pursley I."/>
            <person name="Horton D.L."/>
            <person name="Alikhan N.F."/>
            <person name="Baker D."/>
            <person name="Gharbi K."/>
            <person name="Hall N."/>
            <person name="Watson M."/>
            <person name="Adriaenssens E.M."/>
            <person name="Foster-Nyarko E."/>
            <person name="Jarju S."/>
            <person name="Secka A."/>
            <person name="Antonio M."/>
            <person name="Oren A."/>
            <person name="Chaudhuri R.R."/>
            <person name="La Ragione R."/>
            <person name="Hildebrand F."/>
            <person name="Pallen M.J."/>
        </authorList>
    </citation>
    <scope>NUCLEOTIDE SEQUENCE</scope>
    <source>
        <strain evidence="2">ChiW3-316</strain>
    </source>
</reference>
<evidence type="ECO:0000256" key="1">
    <source>
        <dbReference type="SAM" id="SignalP"/>
    </source>
</evidence>
<evidence type="ECO:0008006" key="4">
    <source>
        <dbReference type="Google" id="ProtNLM"/>
    </source>
</evidence>
<dbReference type="AlphaFoldDB" id="A0A9D1SAE9"/>
<feature type="chain" id="PRO_5039081390" description="DUF922 domain-containing protein" evidence="1">
    <location>
        <begin position="23"/>
        <end position="248"/>
    </location>
</feature>
<comment type="caution">
    <text evidence="2">The sequence shown here is derived from an EMBL/GenBank/DDBJ whole genome shotgun (WGS) entry which is preliminary data.</text>
</comment>